<sequence length="503" mass="54486">MDRFLLRLSLTQKAPRGGSDPSLPAMMPLIPSPFMPIARHLSVDPDRIRDLRSRGYGAVEAEQFISATDEESDEDEEDESVTSTDENIFVRFSKGITSMDQKELATIIMMCLANLCSTVAFSCIAPFYPEEAKLKGLTETEIGIVFGIFEFTMCITALIFGYFMTTLGAKRMFVAGLGVTGTTAIMFGFLNFLPSGRLFFWASVFVRVMEALGDSAFVTSSFAITAKMFPKKIPFVIGILETAAGSGYSIGPTIGGVLYDFGGFMTPFLVLGIVLLVTTIFGAVYVENPSYEEEDTTKGMLKMLKIGRIWLLIFAVVACAVSLSFLDPTLSSHLASFKLGPTKIGFMFFLCGGLYTFTAPLWGLLLDKYSCGTLVMLVGSLSTTVAMILIGPSPLLELEKSLLVIGIALLILGIAAGALYIPSFQLCLDVIRKHGYEANMHTYGCVSGIFQSAFALGSFFGPTLGGFATEKIGFEWTTTYIAGFHVILSITLLIFAIKDGCSS</sequence>
<gene>
    <name evidence="8" type="ORF">CAUJ_LOCUS5249</name>
</gene>
<evidence type="ECO:0000259" key="7">
    <source>
        <dbReference type="PROSITE" id="PS50850"/>
    </source>
</evidence>
<comment type="subcellular location">
    <subcellularLocation>
        <location evidence="1">Membrane</location>
        <topology evidence="1">Multi-pass membrane protein</topology>
    </subcellularLocation>
</comment>
<evidence type="ECO:0000256" key="6">
    <source>
        <dbReference type="SAM" id="Phobius"/>
    </source>
</evidence>
<feature type="transmembrane region" description="Helical" evidence="6">
    <location>
        <begin position="199"/>
        <end position="223"/>
    </location>
</feature>
<feature type="transmembrane region" description="Helical" evidence="6">
    <location>
        <begin position="442"/>
        <end position="460"/>
    </location>
</feature>
<comment type="caution">
    <text evidence="8">The sequence shown here is derived from an EMBL/GenBank/DDBJ whole genome shotgun (WGS) entry which is preliminary data.</text>
</comment>
<keyword evidence="3 6" id="KW-0812">Transmembrane</keyword>
<feature type="transmembrane region" description="Helical" evidence="6">
    <location>
        <begin position="373"/>
        <end position="390"/>
    </location>
</feature>
<evidence type="ECO:0000313" key="9">
    <source>
        <dbReference type="Proteomes" id="UP000835052"/>
    </source>
</evidence>
<feature type="transmembrane region" description="Helical" evidence="6">
    <location>
        <begin position="402"/>
        <end position="421"/>
    </location>
</feature>
<dbReference type="GO" id="GO:0022857">
    <property type="term" value="F:transmembrane transporter activity"/>
    <property type="evidence" value="ECO:0007669"/>
    <property type="project" value="InterPro"/>
</dbReference>
<reference evidence="8" key="1">
    <citation type="submission" date="2020-10" db="EMBL/GenBank/DDBJ databases">
        <authorList>
            <person name="Kikuchi T."/>
        </authorList>
    </citation>
    <scope>NUCLEOTIDE SEQUENCE</scope>
    <source>
        <strain evidence="8">NKZ352</strain>
    </source>
</reference>
<dbReference type="InterPro" id="IPR050930">
    <property type="entry name" value="MFS_Vesicular_Transporter"/>
</dbReference>
<dbReference type="EMBL" id="CAJGYM010000010">
    <property type="protein sequence ID" value="CAD6189330.1"/>
    <property type="molecule type" value="Genomic_DNA"/>
</dbReference>
<evidence type="ECO:0000256" key="3">
    <source>
        <dbReference type="ARBA" id="ARBA00022692"/>
    </source>
</evidence>
<name>A0A8S1H7V5_9PELO</name>
<protein>
    <recommendedName>
        <fullName evidence="7">Major facilitator superfamily (MFS) profile domain-containing protein</fullName>
    </recommendedName>
</protein>
<dbReference type="SUPFAM" id="SSF103473">
    <property type="entry name" value="MFS general substrate transporter"/>
    <property type="match status" value="1"/>
</dbReference>
<feature type="transmembrane region" description="Helical" evidence="6">
    <location>
        <begin position="346"/>
        <end position="366"/>
    </location>
</feature>
<dbReference type="Pfam" id="PF07690">
    <property type="entry name" value="MFS_1"/>
    <property type="match status" value="1"/>
</dbReference>
<evidence type="ECO:0000256" key="5">
    <source>
        <dbReference type="ARBA" id="ARBA00023136"/>
    </source>
</evidence>
<evidence type="ECO:0000256" key="1">
    <source>
        <dbReference type="ARBA" id="ARBA00004141"/>
    </source>
</evidence>
<feature type="transmembrane region" description="Helical" evidence="6">
    <location>
        <begin position="172"/>
        <end position="193"/>
    </location>
</feature>
<dbReference type="Proteomes" id="UP000835052">
    <property type="component" value="Unassembled WGS sequence"/>
</dbReference>
<feature type="transmembrane region" description="Helical" evidence="6">
    <location>
        <begin position="264"/>
        <end position="286"/>
    </location>
</feature>
<keyword evidence="5 6" id="KW-0472">Membrane</keyword>
<dbReference type="InterPro" id="IPR020846">
    <property type="entry name" value="MFS_dom"/>
</dbReference>
<dbReference type="GO" id="GO:0016020">
    <property type="term" value="C:membrane"/>
    <property type="evidence" value="ECO:0007669"/>
    <property type="project" value="UniProtKB-SubCell"/>
</dbReference>
<dbReference type="PANTHER" id="PTHR23506:SF26">
    <property type="entry name" value="MFS-TYPE TRANSPORTER SLC18B1"/>
    <property type="match status" value="1"/>
</dbReference>
<dbReference type="InterPro" id="IPR011701">
    <property type="entry name" value="MFS"/>
</dbReference>
<proteinExistence type="predicted"/>
<dbReference type="InterPro" id="IPR036259">
    <property type="entry name" value="MFS_trans_sf"/>
</dbReference>
<keyword evidence="2" id="KW-0813">Transport</keyword>
<keyword evidence="9" id="KW-1185">Reference proteome</keyword>
<organism evidence="8 9">
    <name type="scientific">Caenorhabditis auriculariae</name>
    <dbReference type="NCBI Taxonomy" id="2777116"/>
    <lineage>
        <taxon>Eukaryota</taxon>
        <taxon>Metazoa</taxon>
        <taxon>Ecdysozoa</taxon>
        <taxon>Nematoda</taxon>
        <taxon>Chromadorea</taxon>
        <taxon>Rhabditida</taxon>
        <taxon>Rhabditina</taxon>
        <taxon>Rhabditomorpha</taxon>
        <taxon>Rhabditoidea</taxon>
        <taxon>Rhabditidae</taxon>
        <taxon>Peloderinae</taxon>
        <taxon>Caenorhabditis</taxon>
    </lineage>
</organism>
<feature type="transmembrane region" description="Helical" evidence="6">
    <location>
        <begin position="104"/>
        <end position="127"/>
    </location>
</feature>
<dbReference type="PROSITE" id="PS50850">
    <property type="entry name" value="MFS"/>
    <property type="match status" value="1"/>
</dbReference>
<dbReference type="OrthoDB" id="446368at2759"/>
<dbReference type="Gene3D" id="1.20.1250.20">
    <property type="entry name" value="MFS general substrate transporter like domains"/>
    <property type="match status" value="2"/>
</dbReference>
<feature type="transmembrane region" description="Helical" evidence="6">
    <location>
        <begin position="235"/>
        <end position="258"/>
    </location>
</feature>
<accession>A0A8S1H7V5</accession>
<evidence type="ECO:0000313" key="8">
    <source>
        <dbReference type="EMBL" id="CAD6189330.1"/>
    </source>
</evidence>
<feature type="transmembrane region" description="Helical" evidence="6">
    <location>
        <begin position="142"/>
        <end position="165"/>
    </location>
</feature>
<feature type="transmembrane region" description="Helical" evidence="6">
    <location>
        <begin position="307"/>
        <end position="326"/>
    </location>
</feature>
<evidence type="ECO:0000256" key="2">
    <source>
        <dbReference type="ARBA" id="ARBA00022448"/>
    </source>
</evidence>
<keyword evidence="4 6" id="KW-1133">Transmembrane helix</keyword>
<dbReference type="AlphaFoldDB" id="A0A8S1H7V5"/>
<feature type="domain" description="Major facilitator superfamily (MFS) profile" evidence="7">
    <location>
        <begin position="106"/>
        <end position="501"/>
    </location>
</feature>
<feature type="transmembrane region" description="Helical" evidence="6">
    <location>
        <begin position="480"/>
        <end position="497"/>
    </location>
</feature>
<dbReference type="PANTHER" id="PTHR23506">
    <property type="entry name" value="GH10249P"/>
    <property type="match status" value="1"/>
</dbReference>
<evidence type="ECO:0000256" key="4">
    <source>
        <dbReference type="ARBA" id="ARBA00022989"/>
    </source>
</evidence>